<accession>A0A1A9NHI0</accession>
<evidence type="ECO:0000313" key="3">
    <source>
        <dbReference type="Proteomes" id="UP000077961"/>
    </source>
</evidence>
<keyword evidence="3" id="KW-1185">Reference proteome</keyword>
<dbReference type="RefSeq" id="WP_064271032.1">
    <property type="nucleotide sequence ID" value="NZ_LXJZ01000209.1"/>
</dbReference>
<dbReference type="AlphaFoldDB" id="A0A1A9NHI0"/>
<gene>
    <name evidence="1" type="ORF">A6V36_09985</name>
    <name evidence="2" type="ORF">A6V37_12855</name>
</gene>
<protein>
    <submittedName>
        <fullName evidence="2">4-oxalocrotonate tautomerase</fullName>
    </submittedName>
</protein>
<dbReference type="Proteomes" id="UP000077961">
    <property type="component" value="Unassembled WGS sequence"/>
</dbReference>
<dbReference type="Gene3D" id="3.30.429.10">
    <property type="entry name" value="Macrophage Migration Inhibitory Factor"/>
    <property type="match status" value="1"/>
</dbReference>
<sequence>MPLTRIALRTGKSVEYRKAVSDSIQRSLVDTFNVPKDDIFMLITEHDAGNFVYDNQYLNVERSDDLVMIQITLNNTRTLEQKKALYARMADELAKSPGLRREDVLINLVEVLKENWSFGNGIAQYAL</sequence>
<dbReference type="Pfam" id="PF14552">
    <property type="entry name" value="Tautomerase_2"/>
    <property type="match status" value="1"/>
</dbReference>
<dbReference type="InterPro" id="IPR014347">
    <property type="entry name" value="Tautomerase/MIF_sf"/>
</dbReference>
<dbReference type="Proteomes" id="UP000078116">
    <property type="component" value="Unassembled WGS sequence"/>
</dbReference>
<proteinExistence type="predicted"/>
<reference evidence="3 4" key="1">
    <citation type="submission" date="2016-04" db="EMBL/GenBank/DDBJ databases">
        <title>Reclassification of Paraburkholderia panaciterrae (Farh et al. 2015) Dobritsa &amp; Samadpour 2016 as a later homotypic synonym of Paraburkholderia ginsengiterrae (Farh et al. 2015) Dobritsa &amp; Samadpour 2016.</title>
        <authorList>
            <person name="Dobritsa A.P."/>
            <person name="Kutumbaka K."/>
            <person name="Samadpour M."/>
        </authorList>
    </citation>
    <scope>NUCLEOTIDE SEQUENCE [LARGE SCALE GENOMIC DNA]</scope>
    <source>
        <strain evidence="2 4">DCY85</strain>
        <strain evidence="1 3">DCY85-1</strain>
    </source>
</reference>
<dbReference type="EMBL" id="LXKA01000011">
    <property type="protein sequence ID" value="OAJ65850.1"/>
    <property type="molecule type" value="Genomic_DNA"/>
</dbReference>
<dbReference type="OrthoDB" id="9804765at2"/>
<dbReference type="STRING" id="1462993.A6V36_09985"/>
<evidence type="ECO:0000313" key="1">
    <source>
        <dbReference type="EMBL" id="OAJ53783.1"/>
    </source>
</evidence>
<name>A0A1A9NHI0_9BURK</name>
<evidence type="ECO:0000313" key="4">
    <source>
        <dbReference type="Proteomes" id="UP000078116"/>
    </source>
</evidence>
<dbReference type="InterPro" id="IPR037479">
    <property type="entry name" value="Tauto_MSAD"/>
</dbReference>
<comment type="caution">
    <text evidence="2">The sequence shown here is derived from an EMBL/GenBank/DDBJ whole genome shotgun (WGS) entry which is preliminary data.</text>
</comment>
<organism evidence="2 4">
    <name type="scientific">Paraburkholderia ginsengiterrae</name>
    <dbReference type="NCBI Taxonomy" id="1462993"/>
    <lineage>
        <taxon>Bacteria</taxon>
        <taxon>Pseudomonadati</taxon>
        <taxon>Pseudomonadota</taxon>
        <taxon>Betaproteobacteria</taxon>
        <taxon>Burkholderiales</taxon>
        <taxon>Burkholderiaceae</taxon>
        <taxon>Paraburkholderia</taxon>
    </lineage>
</organism>
<dbReference type="PANTHER" id="PTHR38460:SF1">
    <property type="entry name" value="TAUTOMERASE YOLI-RELATED"/>
    <property type="match status" value="1"/>
</dbReference>
<dbReference type="SUPFAM" id="SSF55331">
    <property type="entry name" value="Tautomerase/MIF"/>
    <property type="match status" value="1"/>
</dbReference>
<evidence type="ECO:0000313" key="2">
    <source>
        <dbReference type="EMBL" id="OAJ65850.1"/>
    </source>
</evidence>
<dbReference type="EMBL" id="LXJZ01000209">
    <property type="protein sequence ID" value="OAJ53783.1"/>
    <property type="molecule type" value="Genomic_DNA"/>
</dbReference>
<dbReference type="PANTHER" id="PTHR38460">
    <property type="entry name" value="TAUTOMERASE YOLI-RELATED"/>
    <property type="match status" value="1"/>
</dbReference>